<dbReference type="Gene3D" id="2.30.110.10">
    <property type="entry name" value="Electron Transport, Fmn-binding Protein, Chain A"/>
    <property type="match status" value="1"/>
</dbReference>
<proteinExistence type="predicted"/>
<dbReference type="EMBL" id="CP087714">
    <property type="protein sequence ID" value="XAT64548.1"/>
    <property type="molecule type" value="Genomic_DNA"/>
</dbReference>
<dbReference type="GeneID" id="90448831"/>
<evidence type="ECO:0000313" key="1">
    <source>
        <dbReference type="EMBL" id="XAT64548.1"/>
    </source>
</evidence>
<dbReference type="PANTHER" id="PTHR40660">
    <property type="entry name" value="5'-PHOSPHATE OXIDASE PUTATIVE DOMAIN-CONTAINING PROTEIN-RELATED"/>
    <property type="match status" value="1"/>
</dbReference>
<dbReference type="PANTHER" id="PTHR40660:SF1">
    <property type="entry name" value="5'-PHOSPHATE OXIDASE PUTATIVE DOMAIN-CONTAINING PROTEIN-RELATED"/>
    <property type="match status" value="1"/>
</dbReference>
<dbReference type="RefSeq" id="WP_193808038.1">
    <property type="nucleotide sequence ID" value="NZ_CP087714.1"/>
</dbReference>
<sequence>MEKDKILEMFNGDCSGRIFWISTCDNLPHLAPVCFVRSMDGKIVVAYNFIVKTAKLVDKTGKASIGFAERGESGFYGYLVKGRAWMDYDGEYFREIKRFVEEKTGGKRSPRGALVIEPEEMYSLSPGNERKRLF</sequence>
<dbReference type="InterPro" id="IPR012349">
    <property type="entry name" value="Split_barrel_FMN-bd"/>
</dbReference>
<keyword evidence="2" id="KW-1185">Reference proteome</keyword>
<dbReference type="SUPFAM" id="SSF50475">
    <property type="entry name" value="FMN-binding split barrel"/>
    <property type="match status" value="1"/>
</dbReference>
<evidence type="ECO:0008006" key="3">
    <source>
        <dbReference type="Google" id="ProtNLM"/>
    </source>
</evidence>
<evidence type="ECO:0000313" key="2">
    <source>
        <dbReference type="Proteomes" id="UP001492541"/>
    </source>
</evidence>
<name>A0ABZ3H604_GEOAI</name>
<organism evidence="1 2">
    <name type="scientific">Geoglobus acetivorans</name>
    <dbReference type="NCBI Taxonomy" id="565033"/>
    <lineage>
        <taxon>Archaea</taxon>
        <taxon>Methanobacteriati</taxon>
        <taxon>Methanobacteriota</taxon>
        <taxon>Archaeoglobi</taxon>
        <taxon>Archaeoglobales</taxon>
        <taxon>Archaeoglobaceae</taxon>
        <taxon>Geoglobus</taxon>
    </lineage>
</organism>
<protein>
    <recommendedName>
        <fullName evidence="3">Pyridoxamine 5'-phosphate oxidase putative domain-containing protein</fullName>
    </recommendedName>
</protein>
<gene>
    <name evidence="1" type="ORF">LPQ35_04060</name>
</gene>
<dbReference type="Proteomes" id="UP001492541">
    <property type="component" value="Chromosome"/>
</dbReference>
<reference evidence="1 2" key="1">
    <citation type="submission" date="2021-11" db="EMBL/GenBank/DDBJ databases">
        <title>Whole genome of Geoglobus acetivorans.</title>
        <authorList>
            <person name="Liu D."/>
        </authorList>
    </citation>
    <scope>NUCLEOTIDE SEQUENCE [LARGE SCALE GENOMIC DNA]</scope>
    <source>
        <strain evidence="1 2">SBH6</strain>
    </source>
</reference>
<accession>A0ABZ3H604</accession>